<dbReference type="NCBIfam" id="TIGR01251">
    <property type="entry name" value="ribP_PPkin"/>
    <property type="match status" value="1"/>
</dbReference>
<organism evidence="11 12">
    <name type="scientific">Candidatus Wallbacteria bacterium HGW-Wallbacteria-1</name>
    <dbReference type="NCBI Taxonomy" id="2013854"/>
    <lineage>
        <taxon>Bacteria</taxon>
        <taxon>Candidatus Walliibacteriota</taxon>
    </lineage>
</organism>
<gene>
    <name evidence="9" type="primary">prs</name>
    <name evidence="11" type="ORF">CVV64_01020</name>
</gene>
<dbReference type="NCBIfam" id="NF002320">
    <property type="entry name" value="PRK01259.1"/>
    <property type="match status" value="1"/>
</dbReference>
<dbReference type="GO" id="GO:0016301">
    <property type="term" value="F:kinase activity"/>
    <property type="evidence" value="ECO:0007669"/>
    <property type="project" value="UniProtKB-KW"/>
</dbReference>
<dbReference type="AlphaFoldDB" id="A0A2N1PUP0"/>
<keyword evidence="2 9" id="KW-0479">Metal-binding</keyword>
<keyword evidence="9" id="KW-0963">Cytoplasm</keyword>
<name>A0A2N1PUP0_9BACT</name>
<dbReference type="UniPathway" id="UPA00087">
    <property type="reaction ID" value="UER00172"/>
</dbReference>
<feature type="binding site" evidence="9">
    <location>
        <position position="196"/>
    </location>
    <ligand>
        <name>D-ribose 5-phosphate</name>
        <dbReference type="ChEBI" id="CHEBI:78346"/>
    </ligand>
</feature>
<comment type="caution">
    <text evidence="11">The sequence shown here is derived from an EMBL/GenBank/DDBJ whole genome shotgun (WGS) entry which is preliminary data.</text>
</comment>
<evidence type="ECO:0000256" key="9">
    <source>
        <dbReference type="HAMAP-Rule" id="MF_00583"/>
    </source>
</evidence>
<keyword evidence="7 9" id="KW-0460">Magnesium</keyword>
<proteinExistence type="inferred from homology"/>
<dbReference type="Pfam" id="PF13793">
    <property type="entry name" value="Pribosyltran_N"/>
    <property type="match status" value="1"/>
</dbReference>
<dbReference type="InterPro" id="IPR005946">
    <property type="entry name" value="Rib-P_diPkinase"/>
</dbReference>
<dbReference type="GO" id="GO:0005524">
    <property type="term" value="F:ATP binding"/>
    <property type="evidence" value="ECO:0007669"/>
    <property type="project" value="UniProtKB-KW"/>
</dbReference>
<dbReference type="GO" id="GO:0006015">
    <property type="term" value="P:5-phosphoribose 1-diphosphate biosynthetic process"/>
    <property type="evidence" value="ECO:0007669"/>
    <property type="project" value="UniProtKB-UniRule"/>
</dbReference>
<dbReference type="InterPro" id="IPR037515">
    <property type="entry name" value="Rib-P_diPkinase_bac"/>
</dbReference>
<evidence type="ECO:0000256" key="3">
    <source>
        <dbReference type="ARBA" id="ARBA00022727"/>
    </source>
</evidence>
<dbReference type="Pfam" id="PF14572">
    <property type="entry name" value="Pribosyl_synth"/>
    <property type="match status" value="1"/>
</dbReference>
<feature type="binding site" evidence="9">
    <location>
        <position position="132"/>
    </location>
    <ligand>
        <name>Mg(2+)</name>
        <dbReference type="ChEBI" id="CHEBI:18420"/>
    </ligand>
</feature>
<dbReference type="HAMAP" id="MF_00583_B">
    <property type="entry name" value="RibP_PPkinase_B"/>
    <property type="match status" value="1"/>
</dbReference>
<dbReference type="GO" id="GO:0006164">
    <property type="term" value="P:purine nucleotide biosynthetic process"/>
    <property type="evidence" value="ECO:0007669"/>
    <property type="project" value="TreeGrafter"/>
</dbReference>
<dbReference type="GO" id="GO:0000287">
    <property type="term" value="F:magnesium ion binding"/>
    <property type="evidence" value="ECO:0007669"/>
    <property type="project" value="UniProtKB-UniRule"/>
</dbReference>
<comment type="subunit">
    <text evidence="9">Homohexamer.</text>
</comment>
<evidence type="ECO:0000256" key="8">
    <source>
        <dbReference type="ARBA" id="ARBA00049535"/>
    </source>
</evidence>
<keyword evidence="3 9" id="KW-0545">Nucleotide biosynthesis</keyword>
<reference evidence="11 12" key="1">
    <citation type="journal article" date="2017" name="ISME J.">
        <title>Potential for microbial H2 and metal transformations associated with novel bacteria and archaea in deep terrestrial subsurface sediments.</title>
        <authorList>
            <person name="Hernsdorf A.W."/>
            <person name="Amano Y."/>
            <person name="Miyakawa K."/>
            <person name="Ise K."/>
            <person name="Suzuki Y."/>
            <person name="Anantharaman K."/>
            <person name="Probst A."/>
            <person name="Burstein D."/>
            <person name="Thomas B.C."/>
            <person name="Banfield J.F."/>
        </authorList>
    </citation>
    <scope>NUCLEOTIDE SEQUENCE [LARGE SCALE GENOMIC DNA]</scope>
    <source>
        <strain evidence="11">HGW-Wallbacteria-1</strain>
    </source>
</reference>
<protein>
    <recommendedName>
        <fullName evidence="9">Ribose-phosphate pyrophosphokinase</fullName>
        <shortName evidence="9">RPPK</shortName>
        <ecNumber evidence="9">2.7.6.1</ecNumber>
    </recommendedName>
    <alternativeName>
        <fullName evidence="9">5-phospho-D-ribosyl alpha-1-diphosphate synthase</fullName>
    </alternativeName>
    <alternativeName>
        <fullName evidence="9">Phosphoribosyl diphosphate synthase</fullName>
    </alternativeName>
    <alternativeName>
        <fullName evidence="9">Phosphoribosyl pyrophosphate synthase</fullName>
        <shortName evidence="9">P-Rib-PP synthase</shortName>
        <shortName evidence="9">PRPP synthase</shortName>
        <shortName evidence="9">PRPPase</shortName>
    </alternativeName>
</protein>
<dbReference type="Proteomes" id="UP000233256">
    <property type="component" value="Unassembled WGS sequence"/>
</dbReference>
<evidence type="ECO:0000256" key="2">
    <source>
        <dbReference type="ARBA" id="ARBA00022723"/>
    </source>
</evidence>
<feature type="domain" description="Ribose-phosphate pyrophosphokinase N-terminal" evidence="10">
    <location>
        <begin position="6"/>
        <end position="122"/>
    </location>
</feature>
<evidence type="ECO:0000256" key="7">
    <source>
        <dbReference type="ARBA" id="ARBA00022842"/>
    </source>
</evidence>
<feature type="binding site" evidence="9">
    <location>
        <begin position="98"/>
        <end position="99"/>
    </location>
    <ligand>
        <name>ATP</name>
        <dbReference type="ChEBI" id="CHEBI:30616"/>
    </ligand>
</feature>
<dbReference type="Gene3D" id="3.40.50.2020">
    <property type="match status" value="2"/>
</dbReference>
<dbReference type="EMBL" id="PGXC01000001">
    <property type="protein sequence ID" value="PKK92028.1"/>
    <property type="molecule type" value="Genomic_DNA"/>
</dbReference>
<feature type="binding site" evidence="9">
    <location>
        <begin position="224"/>
        <end position="228"/>
    </location>
    <ligand>
        <name>D-ribose 5-phosphate</name>
        <dbReference type="ChEBI" id="CHEBI:78346"/>
    </ligand>
</feature>
<feature type="binding site" evidence="9">
    <location>
        <position position="171"/>
    </location>
    <ligand>
        <name>Mg(2+)</name>
        <dbReference type="ChEBI" id="CHEBI:18420"/>
    </ligand>
</feature>
<keyword evidence="5 9" id="KW-0418">Kinase</keyword>
<evidence type="ECO:0000256" key="4">
    <source>
        <dbReference type="ARBA" id="ARBA00022741"/>
    </source>
</evidence>
<dbReference type="CDD" id="cd06223">
    <property type="entry name" value="PRTases_typeI"/>
    <property type="match status" value="1"/>
</dbReference>
<evidence type="ECO:0000313" key="11">
    <source>
        <dbReference type="EMBL" id="PKK92028.1"/>
    </source>
</evidence>
<evidence type="ECO:0000313" key="12">
    <source>
        <dbReference type="Proteomes" id="UP000233256"/>
    </source>
</evidence>
<dbReference type="InterPro" id="IPR029057">
    <property type="entry name" value="PRTase-like"/>
</dbReference>
<keyword evidence="6 9" id="KW-0067">ATP-binding</keyword>
<dbReference type="InterPro" id="IPR029099">
    <property type="entry name" value="Pribosyltran_N"/>
</dbReference>
<comment type="catalytic activity">
    <reaction evidence="8 9">
        <text>D-ribose 5-phosphate + ATP = 5-phospho-alpha-D-ribose 1-diphosphate + AMP + H(+)</text>
        <dbReference type="Rhea" id="RHEA:15609"/>
        <dbReference type="ChEBI" id="CHEBI:15378"/>
        <dbReference type="ChEBI" id="CHEBI:30616"/>
        <dbReference type="ChEBI" id="CHEBI:58017"/>
        <dbReference type="ChEBI" id="CHEBI:78346"/>
        <dbReference type="ChEBI" id="CHEBI:456215"/>
        <dbReference type="EC" id="2.7.6.1"/>
    </reaction>
</comment>
<evidence type="ECO:0000256" key="6">
    <source>
        <dbReference type="ARBA" id="ARBA00022840"/>
    </source>
</evidence>
<dbReference type="GO" id="GO:0002189">
    <property type="term" value="C:ribose phosphate diphosphokinase complex"/>
    <property type="evidence" value="ECO:0007669"/>
    <property type="project" value="TreeGrafter"/>
</dbReference>
<evidence type="ECO:0000256" key="5">
    <source>
        <dbReference type="ARBA" id="ARBA00022777"/>
    </source>
</evidence>
<dbReference type="SMART" id="SM01400">
    <property type="entry name" value="Pribosyltran_N"/>
    <property type="match status" value="1"/>
</dbReference>
<comment type="cofactor">
    <cofactor evidence="9">
        <name>Mg(2+)</name>
        <dbReference type="ChEBI" id="CHEBI:18420"/>
    </cofactor>
    <text evidence="9">Binds 2 Mg(2+) ions per subunit.</text>
</comment>
<evidence type="ECO:0000259" key="10">
    <source>
        <dbReference type="Pfam" id="PF13793"/>
    </source>
</evidence>
<comment type="function">
    <text evidence="9">Involved in the biosynthesis of the central metabolite phospho-alpha-D-ribosyl-1-pyrophosphate (PRPP) via the transfer of pyrophosphoryl group from ATP to 1-hydroxyl of ribose-5-phosphate (Rib-5-P).</text>
</comment>
<keyword evidence="4 9" id="KW-0547">Nucleotide-binding</keyword>
<dbReference type="SUPFAM" id="SSF53271">
    <property type="entry name" value="PRTase-like"/>
    <property type="match status" value="1"/>
</dbReference>
<sequence length="313" mass="34283">MAHSKIKIFDGGSNTTLAREISEYLDTPMGKMEVSRFADGETYIRIDESVRGVDVFIVQPTLSPVNENLMRLLIMTDAMKRASAKRITAVVPYFGYARQERKTRGREPITAKLVANLMVMSGMDRVLAVDLHEGAIQGFFDIPFDHASAIPIISEYFSSMDLGEKVIVSPDAGGTERARFFAKRLRSGLAIIDKRRSKPNESEVMNVIGDINGKTAIIVDDIIDTAGTLVKAAEALKQQGATRVFGCATHPVFSPPALERIEASVIEEVVVANTIPMVAQGPNSKIRTVSVAPLLGELIFRINRDISVSDLFI</sequence>
<accession>A0A2N1PUP0</accession>
<comment type="subcellular location">
    <subcellularLocation>
        <location evidence="9">Cytoplasm</location>
    </subcellularLocation>
</comment>
<dbReference type="GO" id="GO:0005737">
    <property type="term" value="C:cytoplasm"/>
    <property type="evidence" value="ECO:0007669"/>
    <property type="project" value="UniProtKB-SubCell"/>
</dbReference>
<evidence type="ECO:0000256" key="1">
    <source>
        <dbReference type="ARBA" id="ARBA00022679"/>
    </source>
</evidence>
<feature type="binding site" evidence="9">
    <location>
        <begin position="39"/>
        <end position="41"/>
    </location>
    <ligand>
        <name>ATP</name>
        <dbReference type="ChEBI" id="CHEBI:30616"/>
    </ligand>
</feature>
<comment type="similarity">
    <text evidence="9">Belongs to the ribose-phosphate pyrophosphokinase family. Class I subfamily.</text>
</comment>
<feature type="binding site" evidence="9">
    <location>
        <position position="220"/>
    </location>
    <ligand>
        <name>D-ribose 5-phosphate</name>
        <dbReference type="ChEBI" id="CHEBI:78346"/>
    </ligand>
</feature>
<dbReference type="FunFam" id="3.40.50.2020:FF:000007">
    <property type="entry name" value="Ribose-phosphate pyrophosphokinase"/>
    <property type="match status" value="1"/>
</dbReference>
<comment type="pathway">
    <text evidence="9">Metabolic intermediate biosynthesis; 5-phospho-alpha-D-ribose 1-diphosphate biosynthesis; 5-phospho-alpha-D-ribose 1-diphosphate from D-ribose 5-phosphate (route I): step 1/1.</text>
</comment>
<feature type="active site" evidence="9">
    <location>
        <position position="194"/>
    </location>
</feature>
<dbReference type="PANTHER" id="PTHR10210">
    <property type="entry name" value="RIBOSE-PHOSPHATE DIPHOSPHOKINASE FAMILY MEMBER"/>
    <property type="match status" value="1"/>
</dbReference>
<dbReference type="InterPro" id="IPR000836">
    <property type="entry name" value="PRTase_dom"/>
</dbReference>
<keyword evidence="1 9" id="KW-0808">Transferase</keyword>
<dbReference type="GO" id="GO:0004749">
    <property type="term" value="F:ribose phosphate diphosphokinase activity"/>
    <property type="evidence" value="ECO:0007669"/>
    <property type="project" value="UniProtKB-UniRule"/>
</dbReference>
<dbReference type="EC" id="2.7.6.1" evidence="9"/>
<dbReference type="PANTHER" id="PTHR10210:SF41">
    <property type="entry name" value="RIBOSE-PHOSPHATE PYROPHOSPHOKINASE 1, CHLOROPLASTIC"/>
    <property type="match status" value="1"/>
</dbReference>